<evidence type="ECO:0000313" key="4">
    <source>
        <dbReference type="EMBL" id="KAJ7981224.1"/>
    </source>
</evidence>
<dbReference type="GO" id="GO:0098542">
    <property type="term" value="P:defense response to other organism"/>
    <property type="evidence" value="ECO:0007669"/>
    <property type="project" value="InterPro"/>
</dbReference>
<accession>A0AAD7QH27</accession>
<evidence type="ECO:0000256" key="2">
    <source>
        <dbReference type="ARBA" id="ARBA00023136"/>
    </source>
</evidence>
<gene>
    <name evidence="4" type="ORF">O6P43_000513</name>
</gene>
<comment type="caution">
    <text evidence="4">The sequence shown here is derived from an EMBL/GenBank/DDBJ whole genome shotgun (WGS) entry which is preliminary data.</text>
</comment>
<proteinExistence type="predicted"/>
<dbReference type="InterPro" id="IPR044839">
    <property type="entry name" value="NDR1-like"/>
</dbReference>
<sequence>MEYPNNLPIATTNTQLPTTTSNRSYPINFVRRLIMTLVLIFVIMSVIIGIVWIHLNPHVPEVRVSSVSVSNFTLSDSQLTGKYKVELTIRNPNKKVDMFIDHVNVYFNYKRTQLSRVMVQPIYVEKLKQKNMKVGLVTDPGFSVSNKVSGDDLGKEWSKGFVQYNLRMSVRIRFKYGDWPSREKLLDFFCENLNVEFFSAKNTGKLIGVGKNCLV</sequence>
<feature type="transmembrane region" description="Helical" evidence="3">
    <location>
        <begin position="33"/>
        <end position="55"/>
    </location>
</feature>
<dbReference type="AlphaFoldDB" id="A0AAD7QH27"/>
<dbReference type="PANTHER" id="PTHR31234">
    <property type="entry name" value="LATE EMBRYOGENESIS ABUNDANT (LEA) HYDROXYPROLINE-RICH GLYCOPROTEIN FAMILY"/>
    <property type="match status" value="1"/>
</dbReference>
<dbReference type="KEGG" id="qsa:O6P43_000513"/>
<organism evidence="4 5">
    <name type="scientific">Quillaja saponaria</name>
    <name type="common">Soap bark tree</name>
    <dbReference type="NCBI Taxonomy" id="32244"/>
    <lineage>
        <taxon>Eukaryota</taxon>
        <taxon>Viridiplantae</taxon>
        <taxon>Streptophyta</taxon>
        <taxon>Embryophyta</taxon>
        <taxon>Tracheophyta</taxon>
        <taxon>Spermatophyta</taxon>
        <taxon>Magnoliopsida</taxon>
        <taxon>eudicotyledons</taxon>
        <taxon>Gunneridae</taxon>
        <taxon>Pentapetalae</taxon>
        <taxon>rosids</taxon>
        <taxon>fabids</taxon>
        <taxon>Fabales</taxon>
        <taxon>Quillajaceae</taxon>
        <taxon>Quillaja</taxon>
    </lineage>
</organism>
<keyword evidence="3" id="KW-1133">Transmembrane helix</keyword>
<dbReference type="EMBL" id="JARAOO010000001">
    <property type="protein sequence ID" value="KAJ7981224.1"/>
    <property type="molecule type" value="Genomic_DNA"/>
</dbReference>
<dbReference type="Proteomes" id="UP001163823">
    <property type="component" value="Chromosome 1"/>
</dbReference>
<keyword evidence="5" id="KW-1185">Reference proteome</keyword>
<comment type="subcellular location">
    <subcellularLocation>
        <location evidence="1">Membrane</location>
    </subcellularLocation>
</comment>
<reference evidence="4 5" key="1">
    <citation type="journal article" date="2023" name="Science">
        <title>Elucidation of the pathway for biosynthesis of saponin adjuvants from the soapbark tree.</title>
        <authorList>
            <person name="Reed J."/>
            <person name="Orme A."/>
            <person name="El-Demerdash A."/>
            <person name="Owen C."/>
            <person name="Martin L.B.B."/>
            <person name="Misra R.C."/>
            <person name="Kikuchi S."/>
            <person name="Rejzek M."/>
            <person name="Martin A.C."/>
            <person name="Harkess A."/>
            <person name="Leebens-Mack J."/>
            <person name="Louveau T."/>
            <person name="Stephenson M.J."/>
            <person name="Osbourn A."/>
        </authorList>
    </citation>
    <scope>NUCLEOTIDE SEQUENCE [LARGE SCALE GENOMIC DNA]</scope>
    <source>
        <strain evidence="4">S10</strain>
    </source>
</reference>
<keyword evidence="3" id="KW-0812">Transmembrane</keyword>
<keyword evidence="2 3" id="KW-0472">Membrane</keyword>
<name>A0AAD7QH27_QUISA</name>
<evidence type="ECO:0000313" key="5">
    <source>
        <dbReference type="Proteomes" id="UP001163823"/>
    </source>
</evidence>
<dbReference type="PANTHER" id="PTHR31234:SF55">
    <property type="entry name" value="LATE EMBRYOGENESIS ABUNDANT (LEA) HYDROXYPROLINE-RICH GLYCOPROTEIN FAMILY"/>
    <property type="match status" value="1"/>
</dbReference>
<evidence type="ECO:0000256" key="1">
    <source>
        <dbReference type="ARBA" id="ARBA00004370"/>
    </source>
</evidence>
<protein>
    <submittedName>
        <fullName evidence="4">Late embryogenesis abundant (LEA) hydroxyproline-rich glycoprotein family</fullName>
    </submittedName>
</protein>
<evidence type="ECO:0000256" key="3">
    <source>
        <dbReference type="SAM" id="Phobius"/>
    </source>
</evidence>
<dbReference type="GO" id="GO:0005886">
    <property type="term" value="C:plasma membrane"/>
    <property type="evidence" value="ECO:0007669"/>
    <property type="project" value="TreeGrafter"/>
</dbReference>